<sequence length="80" mass="8990">MADKKLLEGKLKMWQGKLVGLEQEYAAIMHRKGEAASMGDLSENAAYQMATEDADIYRTRMAEVIKIIKKIEEELEGGSK</sequence>
<comment type="caution">
    <text evidence="2">The sequence shown here is derived from an EMBL/GenBank/DDBJ whole genome shotgun (WGS) entry which is preliminary data.</text>
</comment>
<evidence type="ECO:0000259" key="1">
    <source>
        <dbReference type="Pfam" id="PF03449"/>
    </source>
</evidence>
<dbReference type="GO" id="GO:0032784">
    <property type="term" value="P:regulation of DNA-templated transcription elongation"/>
    <property type="evidence" value="ECO:0007669"/>
    <property type="project" value="InterPro"/>
</dbReference>
<evidence type="ECO:0000313" key="2">
    <source>
        <dbReference type="EMBL" id="OGE39962.1"/>
    </source>
</evidence>
<name>A0A1F5KG89_9BACT</name>
<dbReference type="SUPFAM" id="SSF46557">
    <property type="entry name" value="GreA transcript cleavage protein, N-terminal domain"/>
    <property type="match status" value="1"/>
</dbReference>
<accession>A0A1F5KG89</accession>
<dbReference type="AlphaFoldDB" id="A0A1F5KG89"/>
<proteinExistence type="predicted"/>
<dbReference type="Pfam" id="PF03449">
    <property type="entry name" value="GreA_GreB_N"/>
    <property type="match status" value="1"/>
</dbReference>
<dbReference type="InterPro" id="IPR022691">
    <property type="entry name" value="Tscrpt_elong_fac_GreA/B_N"/>
</dbReference>
<reference evidence="2 3" key="1">
    <citation type="journal article" date="2016" name="Nat. Commun.">
        <title>Thousands of microbial genomes shed light on interconnected biogeochemical processes in an aquifer system.</title>
        <authorList>
            <person name="Anantharaman K."/>
            <person name="Brown C.T."/>
            <person name="Hug L.A."/>
            <person name="Sharon I."/>
            <person name="Castelle C.J."/>
            <person name="Probst A.J."/>
            <person name="Thomas B.C."/>
            <person name="Singh A."/>
            <person name="Wilkins M.J."/>
            <person name="Karaoz U."/>
            <person name="Brodie E.L."/>
            <person name="Williams K.H."/>
            <person name="Hubbard S.S."/>
            <person name="Banfield J.F."/>
        </authorList>
    </citation>
    <scope>NUCLEOTIDE SEQUENCE [LARGE SCALE GENOMIC DNA]</scope>
</reference>
<gene>
    <name evidence="2" type="ORF">A3D25_04125</name>
</gene>
<organism evidence="2 3">
    <name type="scientific">Candidatus Daviesbacteria bacterium RIFCSPHIGHO2_02_FULL_43_12</name>
    <dbReference type="NCBI Taxonomy" id="1797776"/>
    <lineage>
        <taxon>Bacteria</taxon>
        <taxon>Candidatus Daviesiibacteriota</taxon>
    </lineage>
</organism>
<dbReference type="Proteomes" id="UP000177328">
    <property type="component" value="Unassembled WGS sequence"/>
</dbReference>
<evidence type="ECO:0000313" key="3">
    <source>
        <dbReference type="Proteomes" id="UP000177328"/>
    </source>
</evidence>
<dbReference type="InterPro" id="IPR036805">
    <property type="entry name" value="Tscrpt_elong_fac_GreA/B_N_sf"/>
</dbReference>
<protein>
    <recommendedName>
        <fullName evidence="1">Transcription elongation factor GreA/GreB N-terminal domain-containing protein</fullName>
    </recommendedName>
</protein>
<dbReference type="GO" id="GO:0003677">
    <property type="term" value="F:DNA binding"/>
    <property type="evidence" value="ECO:0007669"/>
    <property type="project" value="InterPro"/>
</dbReference>
<dbReference type="EMBL" id="MFDD01000014">
    <property type="protein sequence ID" value="OGE39962.1"/>
    <property type="molecule type" value="Genomic_DNA"/>
</dbReference>
<dbReference type="Gene3D" id="1.10.287.180">
    <property type="entry name" value="Transcription elongation factor, GreA/GreB, N-terminal domain"/>
    <property type="match status" value="1"/>
</dbReference>
<feature type="domain" description="Transcription elongation factor GreA/GreB N-terminal" evidence="1">
    <location>
        <begin position="18"/>
        <end position="71"/>
    </location>
</feature>